<dbReference type="PROSITE" id="PS50935">
    <property type="entry name" value="SSB"/>
    <property type="match status" value="1"/>
</dbReference>
<accession>A0A7H9BR09</accession>
<dbReference type="Proteomes" id="UP000509322">
    <property type="component" value="Chromosome 1"/>
</dbReference>
<dbReference type="GO" id="GO:0003697">
    <property type="term" value="F:single-stranded DNA binding"/>
    <property type="evidence" value="ECO:0007669"/>
    <property type="project" value="InterPro"/>
</dbReference>
<keyword evidence="1 2" id="KW-0238">DNA-binding</keyword>
<evidence type="ECO:0000256" key="2">
    <source>
        <dbReference type="PROSITE-ProRule" id="PRU00252"/>
    </source>
</evidence>
<dbReference type="Gene3D" id="2.40.50.140">
    <property type="entry name" value="Nucleic acid-binding proteins"/>
    <property type="match status" value="1"/>
</dbReference>
<dbReference type="RefSeq" id="WP_024845226.1">
    <property type="nucleotide sequence ID" value="NZ_CP038206.1"/>
</dbReference>
<gene>
    <name evidence="3" type="ORF">HYQ43_05980</name>
</gene>
<protein>
    <submittedName>
        <fullName evidence="3">Single-stranded DNA-binding protein</fullName>
    </submittedName>
</protein>
<proteinExistence type="predicted"/>
<dbReference type="InterPro" id="IPR000424">
    <property type="entry name" value="Primosome_PriB/ssb"/>
</dbReference>
<evidence type="ECO:0000256" key="1">
    <source>
        <dbReference type="ARBA" id="ARBA00023125"/>
    </source>
</evidence>
<reference evidence="3 4" key="1">
    <citation type="submission" date="2020-07" db="EMBL/GenBank/DDBJ databases">
        <title>The complete genome of Paracoccus pantotrophus ACCC 10489.</title>
        <authorList>
            <person name="Si Y."/>
        </authorList>
    </citation>
    <scope>NUCLEOTIDE SEQUENCE [LARGE SCALE GENOMIC DNA]</scope>
    <source>
        <strain evidence="3 4">ACCC10489</strain>
    </source>
</reference>
<dbReference type="SUPFAM" id="SSF50249">
    <property type="entry name" value="Nucleic acid-binding proteins"/>
    <property type="match status" value="1"/>
</dbReference>
<sequence>MQNMVILAGNTRAGTDITRFGPVTARPHCSEGRAVRDEKGYQVEDAEWRRIVAFNGLGWTIRHYCETGMKRLVRGRIHYMKRRDSEGQHRWRGLFSTLSV</sequence>
<dbReference type="InterPro" id="IPR012340">
    <property type="entry name" value="NA-bd_OB-fold"/>
</dbReference>
<dbReference type="AlphaFoldDB" id="A0A7H9BR09"/>
<evidence type="ECO:0000313" key="4">
    <source>
        <dbReference type="Proteomes" id="UP000509322"/>
    </source>
</evidence>
<evidence type="ECO:0000313" key="3">
    <source>
        <dbReference type="EMBL" id="QLH13807.1"/>
    </source>
</evidence>
<dbReference type="Pfam" id="PF00436">
    <property type="entry name" value="SSB"/>
    <property type="match status" value="1"/>
</dbReference>
<dbReference type="EMBL" id="CP058689">
    <property type="protein sequence ID" value="QLH13807.1"/>
    <property type="molecule type" value="Genomic_DNA"/>
</dbReference>
<organism evidence="3 4">
    <name type="scientific">Paracoccus pantotrophus</name>
    <name type="common">Thiosphaera pantotropha</name>
    <dbReference type="NCBI Taxonomy" id="82367"/>
    <lineage>
        <taxon>Bacteria</taxon>
        <taxon>Pseudomonadati</taxon>
        <taxon>Pseudomonadota</taxon>
        <taxon>Alphaproteobacteria</taxon>
        <taxon>Rhodobacterales</taxon>
        <taxon>Paracoccaceae</taxon>
        <taxon>Paracoccus</taxon>
    </lineage>
</organism>
<name>A0A7H9BR09_PARPN</name>